<evidence type="ECO:0000256" key="3">
    <source>
        <dbReference type="SAM" id="Phobius"/>
    </source>
</evidence>
<evidence type="ECO:0000256" key="2">
    <source>
        <dbReference type="RuleBase" id="RU000363"/>
    </source>
</evidence>
<dbReference type="AlphaFoldDB" id="A0AAN7VFH1"/>
<dbReference type="InterPro" id="IPR002347">
    <property type="entry name" value="SDR_fam"/>
</dbReference>
<dbReference type="Pfam" id="PF00106">
    <property type="entry name" value="adh_short"/>
    <property type="match status" value="1"/>
</dbReference>
<dbReference type="PRINTS" id="PR00080">
    <property type="entry name" value="SDRFAMILY"/>
</dbReference>
<proteinExistence type="inferred from homology"/>
<dbReference type="PRINTS" id="PR00081">
    <property type="entry name" value="GDHRDH"/>
</dbReference>
<dbReference type="InterPro" id="IPR036291">
    <property type="entry name" value="NAD(P)-bd_dom_sf"/>
</dbReference>
<dbReference type="PANTHER" id="PTHR43157:SF31">
    <property type="entry name" value="PHOSPHATIDYLINOSITOL-GLYCAN BIOSYNTHESIS CLASS F PROTEIN"/>
    <property type="match status" value="1"/>
</dbReference>
<dbReference type="EMBL" id="JAVRBK010000004">
    <property type="protein sequence ID" value="KAK5644591.1"/>
    <property type="molecule type" value="Genomic_DNA"/>
</dbReference>
<keyword evidence="3" id="KW-0812">Transmembrane</keyword>
<accession>A0AAN7VFH1</accession>
<gene>
    <name evidence="4" type="ORF">RI129_005891</name>
</gene>
<comment type="similarity">
    <text evidence="2">Belongs to the short-chain dehydrogenases/reductases (SDR) family.</text>
</comment>
<dbReference type="Gene3D" id="3.40.50.720">
    <property type="entry name" value="NAD(P)-binding Rossmann-like Domain"/>
    <property type="match status" value="1"/>
</dbReference>
<organism evidence="4 5">
    <name type="scientific">Pyrocoelia pectoralis</name>
    <dbReference type="NCBI Taxonomy" id="417401"/>
    <lineage>
        <taxon>Eukaryota</taxon>
        <taxon>Metazoa</taxon>
        <taxon>Ecdysozoa</taxon>
        <taxon>Arthropoda</taxon>
        <taxon>Hexapoda</taxon>
        <taxon>Insecta</taxon>
        <taxon>Pterygota</taxon>
        <taxon>Neoptera</taxon>
        <taxon>Endopterygota</taxon>
        <taxon>Coleoptera</taxon>
        <taxon>Polyphaga</taxon>
        <taxon>Elateriformia</taxon>
        <taxon>Elateroidea</taxon>
        <taxon>Lampyridae</taxon>
        <taxon>Lampyrinae</taxon>
        <taxon>Pyrocoelia</taxon>
    </lineage>
</organism>
<comment type="caution">
    <text evidence="4">The sequence shown here is derived from an EMBL/GenBank/DDBJ whole genome shotgun (WGS) entry which is preliminary data.</text>
</comment>
<protein>
    <submittedName>
        <fullName evidence="4">Uncharacterized protein</fullName>
    </submittedName>
</protein>
<dbReference type="SUPFAM" id="SSF51735">
    <property type="entry name" value="NAD(P)-binding Rossmann-fold domains"/>
    <property type="match status" value="1"/>
</dbReference>
<sequence length="328" mass="36536">MEAWLITLIVILCVIFTILFVKYYFVMKIKWDNSATCLVGKTVLITGSNIGIGYNTALDFAKRGARVILACRNQEKAEDARAKIVDATGNSNVVVKIVDLSSLNSIRKFTKEINETEERLDILVNNAGIGCNDHSYTVDGLSLTMQSNHFGPFLLTILLIDLLKKSSPSRIVTVSSDLAFIGKININDLNRPVGTIFAKALDYSNTKLCNLLFTTELAKKLDTTGVTANAVHPGAVQTDFLKQPKTFWLKMLKISMKLFYRTTEAGAQTSIYVSVSKDIEGITGSFYIDCKKTSMPRSAQNADLCRKLWEKSEEFVKLTAEEKQCFKH</sequence>
<name>A0AAN7VFH1_9COLE</name>
<dbReference type="CDD" id="cd05327">
    <property type="entry name" value="retinol-DH_like_SDR_c_like"/>
    <property type="match status" value="1"/>
</dbReference>
<evidence type="ECO:0000313" key="4">
    <source>
        <dbReference type="EMBL" id="KAK5644591.1"/>
    </source>
</evidence>
<reference evidence="4 5" key="1">
    <citation type="journal article" date="2024" name="Insects">
        <title>An Improved Chromosome-Level Genome Assembly of the Firefly Pyrocoelia pectoralis.</title>
        <authorList>
            <person name="Fu X."/>
            <person name="Meyer-Rochow V.B."/>
            <person name="Ballantyne L."/>
            <person name="Zhu X."/>
        </authorList>
    </citation>
    <scope>NUCLEOTIDE SEQUENCE [LARGE SCALE GENOMIC DNA]</scope>
    <source>
        <strain evidence="4">XCY_ONT2</strain>
    </source>
</reference>
<dbReference type="Proteomes" id="UP001329430">
    <property type="component" value="Chromosome 4"/>
</dbReference>
<evidence type="ECO:0000313" key="5">
    <source>
        <dbReference type="Proteomes" id="UP001329430"/>
    </source>
</evidence>
<dbReference type="PANTHER" id="PTHR43157">
    <property type="entry name" value="PHOSPHATIDYLINOSITOL-GLYCAN BIOSYNTHESIS CLASS F PROTEIN-RELATED"/>
    <property type="match status" value="1"/>
</dbReference>
<evidence type="ECO:0000256" key="1">
    <source>
        <dbReference type="ARBA" id="ARBA00023002"/>
    </source>
</evidence>
<dbReference type="GO" id="GO:0016491">
    <property type="term" value="F:oxidoreductase activity"/>
    <property type="evidence" value="ECO:0007669"/>
    <property type="project" value="UniProtKB-KW"/>
</dbReference>
<keyword evidence="1" id="KW-0560">Oxidoreductase</keyword>
<feature type="transmembrane region" description="Helical" evidence="3">
    <location>
        <begin position="6"/>
        <end position="25"/>
    </location>
</feature>
<keyword evidence="3" id="KW-1133">Transmembrane helix</keyword>
<keyword evidence="5" id="KW-1185">Reference proteome</keyword>
<keyword evidence="3" id="KW-0472">Membrane</keyword>